<comment type="caution">
    <text evidence="2">The sequence shown here is derived from an EMBL/GenBank/DDBJ whole genome shotgun (WGS) entry which is preliminary data.</text>
</comment>
<evidence type="ECO:0000313" key="2">
    <source>
        <dbReference type="EMBL" id="KKL51889.1"/>
    </source>
</evidence>
<feature type="non-terminal residue" evidence="2">
    <location>
        <position position="37"/>
    </location>
</feature>
<dbReference type="InterPro" id="IPR009040">
    <property type="entry name" value="Ferritin-like_diiron"/>
</dbReference>
<dbReference type="InterPro" id="IPR009078">
    <property type="entry name" value="Ferritin-like_SF"/>
</dbReference>
<dbReference type="EMBL" id="LAZR01032091">
    <property type="protein sequence ID" value="KKL51889.1"/>
    <property type="molecule type" value="Genomic_DNA"/>
</dbReference>
<dbReference type="Pfam" id="PF02915">
    <property type="entry name" value="Rubrerythrin"/>
    <property type="match status" value="1"/>
</dbReference>
<feature type="domain" description="Ferritin-like diiron" evidence="1">
    <location>
        <begin position="1"/>
        <end position="37"/>
    </location>
</feature>
<evidence type="ECO:0000259" key="1">
    <source>
        <dbReference type="PROSITE" id="PS50905"/>
    </source>
</evidence>
<dbReference type="Gene3D" id="1.20.1260.10">
    <property type="match status" value="1"/>
</dbReference>
<gene>
    <name evidence="2" type="ORF">LCGC14_2291010</name>
</gene>
<proteinExistence type="predicted"/>
<protein>
    <recommendedName>
        <fullName evidence="1">Ferritin-like diiron domain-containing protein</fullName>
    </recommendedName>
</protein>
<dbReference type="PROSITE" id="PS50905">
    <property type="entry name" value="FERRITIN_LIKE"/>
    <property type="match status" value="1"/>
</dbReference>
<dbReference type="InterPro" id="IPR012347">
    <property type="entry name" value="Ferritin-like"/>
</dbReference>
<sequence>MSTMDNLKDAFAGESQANRKYLAFAKTADEEGLKQIS</sequence>
<organism evidence="2">
    <name type="scientific">marine sediment metagenome</name>
    <dbReference type="NCBI Taxonomy" id="412755"/>
    <lineage>
        <taxon>unclassified sequences</taxon>
        <taxon>metagenomes</taxon>
        <taxon>ecological metagenomes</taxon>
    </lineage>
</organism>
<dbReference type="SUPFAM" id="SSF47240">
    <property type="entry name" value="Ferritin-like"/>
    <property type="match status" value="1"/>
</dbReference>
<accession>A0A0F9CRU2</accession>
<dbReference type="InterPro" id="IPR003251">
    <property type="entry name" value="Rr_diiron-bd_dom"/>
</dbReference>
<dbReference type="GO" id="GO:0046872">
    <property type="term" value="F:metal ion binding"/>
    <property type="evidence" value="ECO:0007669"/>
    <property type="project" value="InterPro"/>
</dbReference>
<dbReference type="GO" id="GO:0016491">
    <property type="term" value="F:oxidoreductase activity"/>
    <property type="evidence" value="ECO:0007669"/>
    <property type="project" value="InterPro"/>
</dbReference>
<reference evidence="2" key="1">
    <citation type="journal article" date="2015" name="Nature">
        <title>Complex archaea that bridge the gap between prokaryotes and eukaryotes.</title>
        <authorList>
            <person name="Spang A."/>
            <person name="Saw J.H."/>
            <person name="Jorgensen S.L."/>
            <person name="Zaremba-Niedzwiedzka K."/>
            <person name="Martijn J."/>
            <person name="Lind A.E."/>
            <person name="van Eijk R."/>
            <person name="Schleper C."/>
            <person name="Guy L."/>
            <person name="Ettema T.J."/>
        </authorList>
    </citation>
    <scope>NUCLEOTIDE SEQUENCE</scope>
</reference>
<name>A0A0F9CRU2_9ZZZZ</name>
<dbReference type="AlphaFoldDB" id="A0A0F9CRU2"/>